<keyword evidence="4 10" id="KW-0547">Nucleotide-binding</keyword>
<proteinExistence type="inferred from homology"/>
<dbReference type="GO" id="GO:0006436">
    <property type="term" value="P:tryptophanyl-tRNA aminoacylation"/>
    <property type="evidence" value="ECO:0007669"/>
    <property type="project" value="UniProtKB-UniRule"/>
</dbReference>
<dbReference type="PANTHER" id="PTHR43766">
    <property type="entry name" value="TRYPTOPHAN--TRNA LIGASE, MITOCHONDRIAL"/>
    <property type="match status" value="1"/>
</dbReference>
<keyword evidence="6 10" id="KW-0648">Protein biosynthesis</keyword>
<protein>
    <recommendedName>
        <fullName evidence="2 9">Tryptophan--tRNA ligase</fullName>
        <ecNumber evidence="2 9">6.1.1.2</ecNumber>
    </recommendedName>
</protein>
<accession>D0YYB6</accession>
<evidence type="ECO:0000256" key="8">
    <source>
        <dbReference type="ARBA" id="ARBA00049929"/>
    </source>
</evidence>
<dbReference type="NCBIfam" id="TIGR00233">
    <property type="entry name" value="trpS"/>
    <property type="match status" value="1"/>
</dbReference>
<evidence type="ECO:0000256" key="1">
    <source>
        <dbReference type="ARBA" id="ARBA00005594"/>
    </source>
</evidence>
<evidence type="ECO:0000256" key="7">
    <source>
        <dbReference type="ARBA" id="ARBA00023146"/>
    </source>
</evidence>
<evidence type="ECO:0000313" key="12">
    <source>
        <dbReference type="Proteomes" id="UP000003579"/>
    </source>
</evidence>
<dbReference type="InterPro" id="IPR050203">
    <property type="entry name" value="Trp-tRNA_synthetase"/>
</dbReference>
<keyword evidence="3 10" id="KW-0436">Ligase</keyword>
<evidence type="ECO:0000256" key="5">
    <source>
        <dbReference type="ARBA" id="ARBA00022840"/>
    </source>
</evidence>
<dbReference type="FunFam" id="3.40.50.620:FF:000094">
    <property type="entry name" value="Tryptophan--tRNA ligase"/>
    <property type="match status" value="1"/>
</dbReference>
<dbReference type="GO" id="GO:0005829">
    <property type="term" value="C:cytosol"/>
    <property type="evidence" value="ECO:0007669"/>
    <property type="project" value="TreeGrafter"/>
</dbReference>
<dbReference type="Gene3D" id="3.40.50.620">
    <property type="entry name" value="HUPs"/>
    <property type="match status" value="1"/>
</dbReference>
<evidence type="ECO:0000256" key="2">
    <source>
        <dbReference type="ARBA" id="ARBA00013161"/>
    </source>
</evidence>
<evidence type="ECO:0000256" key="9">
    <source>
        <dbReference type="NCBIfam" id="TIGR00233"/>
    </source>
</evidence>
<dbReference type="EC" id="6.1.1.2" evidence="2 9"/>
<dbReference type="PRINTS" id="PR01039">
    <property type="entry name" value="TRNASYNTHTRP"/>
</dbReference>
<dbReference type="GO" id="GO:0004830">
    <property type="term" value="F:tryptophan-tRNA ligase activity"/>
    <property type="evidence" value="ECO:0007669"/>
    <property type="project" value="UniProtKB-UniRule"/>
</dbReference>
<dbReference type="PANTHER" id="PTHR43766:SF1">
    <property type="entry name" value="TRYPTOPHAN--TRNA LIGASE, MITOCHONDRIAL"/>
    <property type="match status" value="1"/>
</dbReference>
<dbReference type="Proteomes" id="UP000003579">
    <property type="component" value="Unassembled WGS sequence"/>
</dbReference>
<evidence type="ECO:0000313" key="11">
    <source>
        <dbReference type="EMBL" id="EEZ41247.1"/>
    </source>
</evidence>
<keyword evidence="12" id="KW-1185">Reference proteome</keyword>
<dbReference type="Gene3D" id="1.10.240.10">
    <property type="entry name" value="Tyrosyl-Transfer RNA Synthetase"/>
    <property type="match status" value="1"/>
</dbReference>
<organism evidence="11 12">
    <name type="scientific">Photobacterium damselae subsp. damselae CIP 102761</name>
    <dbReference type="NCBI Taxonomy" id="675817"/>
    <lineage>
        <taxon>Bacteria</taxon>
        <taxon>Pseudomonadati</taxon>
        <taxon>Pseudomonadota</taxon>
        <taxon>Gammaproteobacteria</taxon>
        <taxon>Vibrionales</taxon>
        <taxon>Vibrionaceae</taxon>
        <taxon>Photobacterium</taxon>
    </lineage>
</organism>
<gene>
    <name evidence="11" type="ORF">VDA_002279</name>
</gene>
<sequence>MRVIYSLPPVSDGNTFLLETLFMTVTSQPQKILTGDRATGQLHLGHFVGSLQQRVALQHQYQQTILIADMQGLTDNGHNPHKVASNILNVMADYLAVGIDPTKTTICLQSALPALAELTMFYSNVVSVSRLQRNPTVKAEIQSKQFGQSIPTGFLTYPISQAADITAFKATLIPVGDDQLPMIEQTNEIVRKINTIADKDILVECQPLLSHVARLPSPDGKNKMSKSMGNCIFLGASEKEIRQAVKAMFTDPNHLRIEDPGQIEGNIVFTYLDAFHPDKALVAQLKAHYQAGGLGDGQTKKVLEECLQELIKPIRERRELFMSDKAQLIDILRQGSAKAHEESQQVVNAVKTAFGLKLF</sequence>
<dbReference type="eggNOG" id="COG0180">
    <property type="taxonomic scope" value="Bacteria"/>
</dbReference>
<dbReference type="AlphaFoldDB" id="D0YYB6"/>
<keyword evidence="7 10" id="KW-0030">Aminoacyl-tRNA synthetase</keyword>
<evidence type="ECO:0000256" key="4">
    <source>
        <dbReference type="ARBA" id="ARBA00022741"/>
    </source>
</evidence>
<evidence type="ECO:0000256" key="10">
    <source>
        <dbReference type="RuleBase" id="RU363036"/>
    </source>
</evidence>
<evidence type="ECO:0000256" key="6">
    <source>
        <dbReference type="ARBA" id="ARBA00022917"/>
    </source>
</evidence>
<dbReference type="SUPFAM" id="SSF52374">
    <property type="entry name" value="Nucleotidylyl transferase"/>
    <property type="match status" value="1"/>
</dbReference>
<evidence type="ECO:0000256" key="3">
    <source>
        <dbReference type="ARBA" id="ARBA00022598"/>
    </source>
</evidence>
<dbReference type="InterPro" id="IPR002306">
    <property type="entry name" value="Trp-tRNA-ligase"/>
</dbReference>
<dbReference type="InterPro" id="IPR002305">
    <property type="entry name" value="aa-tRNA-synth_Ic"/>
</dbReference>
<reference evidence="11 12" key="1">
    <citation type="submission" date="2009-11" db="EMBL/GenBank/DDBJ databases">
        <authorList>
            <consortium name="Los Alamos National Laboratory (LANL)"/>
            <consortium name="National Microbial Pathogen Data Resource (NMPDR)"/>
            <person name="Munk A.C."/>
            <person name="Tapia R."/>
            <person name="Green L."/>
            <person name="Rogers Y."/>
            <person name="Detter J.C."/>
            <person name="Bruce D."/>
            <person name="Brettin T.S."/>
            <person name="Colwell R."/>
            <person name="Huq A."/>
            <person name="Grim C.J."/>
            <person name="Hasan N.A."/>
            <person name="Vonstein V."/>
            <person name="Bartels D."/>
        </authorList>
    </citation>
    <scope>NUCLEOTIDE SEQUENCE [LARGE SCALE GENOMIC DNA]</scope>
    <source>
        <strain evidence="11 12">CIP 102761</strain>
    </source>
</reference>
<dbReference type="InterPro" id="IPR014729">
    <property type="entry name" value="Rossmann-like_a/b/a_fold"/>
</dbReference>
<comment type="similarity">
    <text evidence="1 10">Belongs to the class-I aminoacyl-tRNA synthetase family.</text>
</comment>
<keyword evidence="5 10" id="KW-0067">ATP-binding</keyword>
<dbReference type="CDD" id="cd00806">
    <property type="entry name" value="TrpRS_core"/>
    <property type="match status" value="1"/>
</dbReference>
<comment type="catalytic activity">
    <reaction evidence="8">
        <text>tRNA(Trp) + L-tryptophan + ATP = L-tryptophyl-tRNA(Trp) + AMP + diphosphate + H(+)</text>
        <dbReference type="Rhea" id="RHEA:24080"/>
        <dbReference type="Rhea" id="RHEA-COMP:9671"/>
        <dbReference type="Rhea" id="RHEA-COMP:9705"/>
        <dbReference type="ChEBI" id="CHEBI:15378"/>
        <dbReference type="ChEBI" id="CHEBI:30616"/>
        <dbReference type="ChEBI" id="CHEBI:33019"/>
        <dbReference type="ChEBI" id="CHEBI:57912"/>
        <dbReference type="ChEBI" id="CHEBI:78442"/>
        <dbReference type="ChEBI" id="CHEBI:78535"/>
        <dbReference type="ChEBI" id="CHEBI:456215"/>
        <dbReference type="EC" id="6.1.1.2"/>
    </reaction>
</comment>
<dbReference type="EMBL" id="ADBS01000001">
    <property type="protein sequence ID" value="EEZ41247.1"/>
    <property type="molecule type" value="Genomic_DNA"/>
</dbReference>
<dbReference type="GO" id="GO:0005524">
    <property type="term" value="F:ATP binding"/>
    <property type="evidence" value="ECO:0007669"/>
    <property type="project" value="UniProtKB-KW"/>
</dbReference>
<dbReference type="FunFam" id="1.10.240.10:FF:000005">
    <property type="entry name" value="Tryptophan--tRNA ligase"/>
    <property type="match status" value="1"/>
</dbReference>
<dbReference type="Pfam" id="PF00579">
    <property type="entry name" value="tRNA-synt_1b"/>
    <property type="match status" value="1"/>
</dbReference>
<name>D0YYB6_PHODD</name>